<protein>
    <recommendedName>
        <fullName evidence="1">AB hydrolase-1 domain-containing protein</fullName>
    </recommendedName>
</protein>
<accession>A0A2T1DYG0</accession>
<evidence type="ECO:0000259" key="1">
    <source>
        <dbReference type="Pfam" id="PF12697"/>
    </source>
</evidence>
<dbReference type="OrthoDB" id="53505at2"/>
<evidence type="ECO:0000313" key="2">
    <source>
        <dbReference type="EMBL" id="PSB25414.1"/>
    </source>
</evidence>
<dbReference type="GO" id="GO:0016020">
    <property type="term" value="C:membrane"/>
    <property type="evidence" value="ECO:0007669"/>
    <property type="project" value="TreeGrafter"/>
</dbReference>
<dbReference type="Gene3D" id="3.40.50.1820">
    <property type="entry name" value="alpha/beta hydrolase"/>
    <property type="match status" value="1"/>
</dbReference>
<dbReference type="InterPro" id="IPR000073">
    <property type="entry name" value="AB_hydrolase_1"/>
</dbReference>
<gene>
    <name evidence="2" type="ORF">C7B82_23320</name>
</gene>
<dbReference type="Pfam" id="PF12697">
    <property type="entry name" value="Abhydrolase_6"/>
    <property type="match status" value="1"/>
</dbReference>
<dbReference type="EMBL" id="PVWK01000125">
    <property type="protein sequence ID" value="PSB25414.1"/>
    <property type="molecule type" value="Genomic_DNA"/>
</dbReference>
<reference evidence="3" key="1">
    <citation type="submission" date="2018-02" db="EMBL/GenBank/DDBJ databases">
        <authorList>
            <person name="Moore K."/>
            <person name="Momper L."/>
        </authorList>
    </citation>
    <scope>NUCLEOTIDE SEQUENCE [LARGE SCALE GENOMIC DNA]</scope>
    <source>
        <strain evidence="3">ULC18</strain>
    </source>
</reference>
<dbReference type="Proteomes" id="UP000239576">
    <property type="component" value="Unassembled WGS sequence"/>
</dbReference>
<evidence type="ECO:0000313" key="3">
    <source>
        <dbReference type="Proteomes" id="UP000239576"/>
    </source>
</evidence>
<feature type="domain" description="AB hydrolase-1" evidence="1">
    <location>
        <begin position="34"/>
        <end position="258"/>
    </location>
</feature>
<dbReference type="PANTHER" id="PTHR43798:SF33">
    <property type="entry name" value="HYDROLASE, PUTATIVE (AFU_ORTHOLOGUE AFUA_2G14860)-RELATED"/>
    <property type="match status" value="1"/>
</dbReference>
<keyword evidence="3" id="KW-1185">Reference proteome</keyword>
<dbReference type="PANTHER" id="PTHR43798">
    <property type="entry name" value="MONOACYLGLYCEROL LIPASE"/>
    <property type="match status" value="1"/>
</dbReference>
<organism evidence="2 3">
    <name type="scientific">Stenomitos frigidus ULC18</name>
    <dbReference type="NCBI Taxonomy" id="2107698"/>
    <lineage>
        <taxon>Bacteria</taxon>
        <taxon>Bacillati</taxon>
        <taxon>Cyanobacteriota</taxon>
        <taxon>Cyanophyceae</taxon>
        <taxon>Leptolyngbyales</taxon>
        <taxon>Leptolyngbyaceae</taxon>
        <taxon>Stenomitos</taxon>
    </lineage>
</organism>
<dbReference type="AlphaFoldDB" id="A0A2T1DYG0"/>
<sequence>MLTSRPMLSIQCSGLNTRYIAPWGLPSSSDDQLVLLVHGAGGSSCHWEPMLKAWFAMPMEPGLFPVAIDLPGHGASEGTVLPSIADIAAFLDAFLDALGITNPVCYVGHSAGGLLGIQFALSYPHRVDRLVLMATSAQIQLHPDFLQQALTGDWDYASLQQSFAPDIAENLKQLVLNEFQHLRLASEAADFMDLNQADLRAALPTLPMPALVVTGDDDVIISPRKSKLLQRALPNASLVTLPGAGHYVHVEQAATVAATLAHFLQQSRSAVCPV</sequence>
<dbReference type="InterPro" id="IPR029058">
    <property type="entry name" value="AB_hydrolase_fold"/>
</dbReference>
<proteinExistence type="predicted"/>
<dbReference type="SUPFAM" id="SSF53474">
    <property type="entry name" value="alpha/beta-Hydrolases"/>
    <property type="match status" value="1"/>
</dbReference>
<name>A0A2T1DYG0_9CYAN</name>
<dbReference type="InterPro" id="IPR050266">
    <property type="entry name" value="AB_hydrolase_sf"/>
</dbReference>
<reference evidence="2 3" key="2">
    <citation type="submission" date="2018-03" db="EMBL/GenBank/DDBJ databases">
        <title>The ancient ancestry and fast evolution of plastids.</title>
        <authorList>
            <person name="Moore K.R."/>
            <person name="Magnabosco C."/>
            <person name="Momper L."/>
            <person name="Gold D.A."/>
            <person name="Bosak T."/>
            <person name="Fournier G.P."/>
        </authorList>
    </citation>
    <scope>NUCLEOTIDE SEQUENCE [LARGE SCALE GENOMIC DNA]</scope>
    <source>
        <strain evidence="2 3">ULC18</strain>
    </source>
</reference>
<comment type="caution">
    <text evidence="2">The sequence shown here is derived from an EMBL/GenBank/DDBJ whole genome shotgun (WGS) entry which is preliminary data.</text>
</comment>
<dbReference type="PRINTS" id="PR00111">
    <property type="entry name" value="ABHYDROLASE"/>
</dbReference>